<dbReference type="InterPro" id="IPR020845">
    <property type="entry name" value="AMP-binding_CS"/>
</dbReference>
<organism evidence="3 4">
    <name type="scientific">Cellulomonas xiejunii</name>
    <dbReference type="NCBI Taxonomy" id="2968083"/>
    <lineage>
        <taxon>Bacteria</taxon>
        <taxon>Bacillati</taxon>
        <taxon>Actinomycetota</taxon>
        <taxon>Actinomycetes</taxon>
        <taxon>Micrococcales</taxon>
        <taxon>Cellulomonadaceae</taxon>
        <taxon>Cellulomonas</taxon>
    </lineage>
</organism>
<evidence type="ECO:0000313" key="4">
    <source>
        <dbReference type="Proteomes" id="UP001316384"/>
    </source>
</evidence>
<dbReference type="Gene3D" id="3.40.50.12780">
    <property type="entry name" value="N-terminal domain of ligase-like"/>
    <property type="match status" value="1"/>
</dbReference>
<dbReference type="InterPro" id="IPR042099">
    <property type="entry name" value="ANL_N_sf"/>
</dbReference>
<dbReference type="RefSeq" id="WP_227576860.1">
    <property type="nucleotide sequence ID" value="NZ_CP101987.1"/>
</dbReference>
<dbReference type="PROSITE" id="PS00455">
    <property type="entry name" value="AMP_BINDING"/>
    <property type="match status" value="1"/>
</dbReference>
<dbReference type="Pfam" id="PF13193">
    <property type="entry name" value="AMP-binding_C"/>
    <property type="match status" value="1"/>
</dbReference>
<dbReference type="InterPro" id="IPR045851">
    <property type="entry name" value="AMP-bd_C_sf"/>
</dbReference>
<accession>A0ABY5KN77</accession>
<dbReference type="EMBL" id="CP101987">
    <property type="protein sequence ID" value="UUI71825.1"/>
    <property type="molecule type" value="Genomic_DNA"/>
</dbReference>
<dbReference type="Pfam" id="PF00501">
    <property type="entry name" value="AMP-binding"/>
    <property type="match status" value="1"/>
</dbReference>
<protein>
    <submittedName>
        <fullName evidence="3">Amino acid adenylation domain-containing protein</fullName>
    </submittedName>
</protein>
<evidence type="ECO:0000313" key="3">
    <source>
        <dbReference type="EMBL" id="UUI71825.1"/>
    </source>
</evidence>
<feature type="domain" description="AMP-binding enzyme C-terminal" evidence="2">
    <location>
        <begin position="416"/>
        <end position="488"/>
    </location>
</feature>
<dbReference type="Proteomes" id="UP001316384">
    <property type="component" value="Chromosome"/>
</dbReference>
<feature type="domain" description="AMP-dependent synthetase/ligase" evidence="1">
    <location>
        <begin position="7"/>
        <end position="356"/>
    </location>
</feature>
<evidence type="ECO:0000259" key="1">
    <source>
        <dbReference type="Pfam" id="PF00501"/>
    </source>
</evidence>
<proteinExistence type="predicted"/>
<keyword evidence="4" id="KW-1185">Reference proteome</keyword>
<evidence type="ECO:0000259" key="2">
    <source>
        <dbReference type="Pfam" id="PF13193"/>
    </source>
</evidence>
<dbReference type="PANTHER" id="PTHR45527">
    <property type="entry name" value="NONRIBOSOMAL PEPTIDE SYNTHETASE"/>
    <property type="match status" value="1"/>
</dbReference>
<dbReference type="InterPro" id="IPR000873">
    <property type="entry name" value="AMP-dep_synth/lig_dom"/>
</dbReference>
<dbReference type="PANTHER" id="PTHR45527:SF1">
    <property type="entry name" value="FATTY ACID SYNTHASE"/>
    <property type="match status" value="1"/>
</dbReference>
<reference evidence="3 4" key="1">
    <citation type="submission" date="2022-07" db="EMBL/GenBank/DDBJ databases">
        <title>Novel species in genus cellulomonas.</title>
        <authorList>
            <person name="Ye L."/>
        </authorList>
    </citation>
    <scope>NUCLEOTIDE SEQUENCE [LARGE SCALE GENOMIC DNA]</scope>
    <source>
        <strain evidence="4">zg-B89</strain>
    </source>
</reference>
<gene>
    <name evidence="3" type="ORF">NP048_18895</name>
</gene>
<dbReference type="InterPro" id="IPR025110">
    <property type="entry name" value="AMP-bd_C"/>
</dbReference>
<name>A0ABY5KN77_9CELL</name>
<dbReference type="Gene3D" id="3.30.300.30">
    <property type="match status" value="1"/>
</dbReference>
<dbReference type="NCBIfam" id="TIGR01733">
    <property type="entry name" value="AA-adenyl-dom"/>
    <property type="match status" value="1"/>
</dbReference>
<dbReference type="InterPro" id="IPR010071">
    <property type="entry name" value="AA_adenyl_dom"/>
</dbReference>
<dbReference type="SUPFAM" id="SSF56801">
    <property type="entry name" value="Acetyl-CoA synthetase-like"/>
    <property type="match status" value="1"/>
</dbReference>
<sequence length="520" mass="55655">MMLYQRFDAAATRDGSLTALEIDGTRLSYRQLADMAEALAAQVLAESPVVPRRIGLLAARSVSAYVGYLAIQRLGRSVVPLNPAFPEARTRYMLRAADAGLVLAAPGTDAGRYDGVQVVIADPTTFGGGSPATLPPLLDEPEAEAYLLFTSGSTGAPKGVPIRQAHICAYLDTIQDKYGLASGARCSQCFDLTFDLSVFDLFAVWSAGGTVVVPTRNDLLRPVRFVTDRSLTHWFSVPSVISTAHAGGRLLPGSMPSLRFSLFCGEPLTRQQARAWKDAAPRSSLVNLYGPTELTLTCSDYVLPADPDDWPVTANGVLPIGVPHPGLDHVVLDELGQPATEGELCVRGPQRFDGYLDPEANHGRFHPAPAATDSDVPPEHWYRTGDRVTTVDGTLIFLGRADQQVKVNGYRVELGEVEAALRTLPGVTEAVVVTVEENGGALALHAVCVAPGSDPADLRAELVRHLPGYMVPRRVMTVDRLPTNANDKVDRRAVADLVRSPLGRPSAELAGATSGARPER</sequence>